<sequence length="103" mass="12310">MFLPHPRWEELRRNGDKNIYENFIDSSGFGRTVSMVKEAKCFSDLLGVFGFEIQQAREWKVFLSMLKVHNDELARMTFHWGLYALLHPWRMFVQFGWKKGRAP</sequence>
<evidence type="ECO:0000313" key="1">
    <source>
        <dbReference type="EMBL" id="GIY53575.1"/>
    </source>
</evidence>
<keyword evidence="2" id="KW-1185">Reference proteome</keyword>
<reference evidence="1 2" key="1">
    <citation type="submission" date="2021-06" db="EMBL/GenBank/DDBJ databases">
        <title>Caerostris extrusa draft genome.</title>
        <authorList>
            <person name="Kono N."/>
            <person name="Arakawa K."/>
        </authorList>
    </citation>
    <scope>NUCLEOTIDE SEQUENCE [LARGE SCALE GENOMIC DNA]</scope>
</reference>
<gene>
    <name evidence="1" type="ORF">CEXT_8951</name>
</gene>
<dbReference type="EMBL" id="BPLR01012375">
    <property type="protein sequence ID" value="GIY53575.1"/>
    <property type="molecule type" value="Genomic_DNA"/>
</dbReference>
<organism evidence="1 2">
    <name type="scientific">Caerostris extrusa</name>
    <name type="common">Bark spider</name>
    <name type="synonym">Caerostris bankana</name>
    <dbReference type="NCBI Taxonomy" id="172846"/>
    <lineage>
        <taxon>Eukaryota</taxon>
        <taxon>Metazoa</taxon>
        <taxon>Ecdysozoa</taxon>
        <taxon>Arthropoda</taxon>
        <taxon>Chelicerata</taxon>
        <taxon>Arachnida</taxon>
        <taxon>Araneae</taxon>
        <taxon>Araneomorphae</taxon>
        <taxon>Entelegynae</taxon>
        <taxon>Araneoidea</taxon>
        <taxon>Araneidae</taxon>
        <taxon>Caerostris</taxon>
    </lineage>
</organism>
<dbReference type="AlphaFoldDB" id="A0AAV4U737"/>
<protein>
    <submittedName>
        <fullName evidence="1">Uncharacterized protein</fullName>
    </submittedName>
</protein>
<dbReference type="Proteomes" id="UP001054945">
    <property type="component" value="Unassembled WGS sequence"/>
</dbReference>
<evidence type="ECO:0000313" key="2">
    <source>
        <dbReference type="Proteomes" id="UP001054945"/>
    </source>
</evidence>
<accession>A0AAV4U737</accession>
<proteinExistence type="predicted"/>
<name>A0AAV4U737_CAEEX</name>
<comment type="caution">
    <text evidence="1">The sequence shown here is derived from an EMBL/GenBank/DDBJ whole genome shotgun (WGS) entry which is preliminary data.</text>
</comment>